<feature type="region of interest" description="Disordered" evidence="1">
    <location>
        <begin position="179"/>
        <end position="213"/>
    </location>
</feature>
<evidence type="ECO:0000313" key="3">
    <source>
        <dbReference type="Proteomes" id="UP000824890"/>
    </source>
</evidence>
<sequence>MAMKSTTKSQLATGKSPVAMYFNDISPGLSESQLRFRLIHFWEAKNIAKGGTLIGVGMGLPNSTASVLHHRCHSQSSLSYGSVGLNFPFCLGASRLQSLEQLMGHFTAYKTVNSSQSIFEAAVVVEDMIKTECLKNELWYCSSLLAAVKMLYGLTVHLFTLDAAIIYYNKTITQSDMDETKPIGLPGQKSQPVSDPQERSSRGKCGKHSRKASGRVQKRRLLYQTRFNVCLCVAV</sequence>
<feature type="compositionally biased region" description="Basic residues" evidence="1">
    <location>
        <begin position="202"/>
        <end position="213"/>
    </location>
</feature>
<dbReference type="EMBL" id="JAGKQM010000015">
    <property type="protein sequence ID" value="KAH0876932.1"/>
    <property type="molecule type" value="Genomic_DNA"/>
</dbReference>
<proteinExistence type="predicted"/>
<name>A0ABQ7Z9N4_BRANA</name>
<evidence type="ECO:0000313" key="2">
    <source>
        <dbReference type="EMBL" id="KAH0876932.1"/>
    </source>
</evidence>
<gene>
    <name evidence="2" type="ORF">HID58_064326</name>
</gene>
<evidence type="ECO:0000256" key="1">
    <source>
        <dbReference type="SAM" id="MobiDB-lite"/>
    </source>
</evidence>
<organism evidence="2 3">
    <name type="scientific">Brassica napus</name>
    <name type="common">Rape</name>
    <dbReference type="NCBI Taxonomy" id="3708"/>
    <lineage>
        <taxon>Eukaryota</taxon>
        <taxon>Viridiplantae</taxon>
        <taxon>Streptophyta</taxon>
        <taxon>Embryophyta</taxon>
        <taxon>Tracheophyta</taxon>
        <taxon>Spermatophyta</taxon>
        <taxon>Magnoliopsida</taxon>
        <taxon>eudicotyledons</taxon>
        <taxon>Gunneridae</taxon>
        <taxon>Pentapetalae</taxon>
        <taxon>rosids</taxon>
        <taxon>malvids</taxon>
        <taxon>Brassicales</taxon>
        <taxon>Brassicaceae</taxon>
        <taxon>Brassiceae</taxon>
        <taxon>Brassica</taxon>
    </lineage>
</organism>
<dbReference type="PANTHER" id="PTHR47162:SF8">
    <property type="entry name" value="METHYL-CPG-BINDING DOMAIN-CONTAINING PROTEIN 9"/>
    <property type="match status" value="1"/>
</dbReference>
<accession>A0ABQ7Z9N4</accession>
<dbReference type="PANTHER" id="PTHR47162">
    <property type="entry name" value="OS02G0192300 PROTEIN"/>
    <property type="match status" value="1"/>
</dbReference>
<dbReference type="Proteomes" id="UP000824890">
    <property type="component" value="Unassembled WGS sequence"/>
</dbReference>
<keyword evidence="3" id="KW-1185">Reference proteome</keyword>
<protein>
    <submittedName>
        <fullName evidence="2">Uncharacterized protein</fullName>
    </submittedName>
</protein>
<comment type="caution">
    <text evidence="2">The sequence shown here is derived from an EMBL/GenBank/DDBJ whole genome shotgun (WGS) entry which is preliminary data.</text>
</comment>
<reference evidence="2 3" key="1">
    <citation type="submission" date="2021-05" db="EMBL/GenBank/DDBJ databases">
        <title>Genome Assembly of Synthetic Allotetraploid Brassica napus Reveals Homoeologous Exchanges between Subgenomes.</title>
        <authorList>
            <person name="Davis J.T."/>
        </authorList>
    </citation>
    <scope>NUCLEOTIDE SEQUENCE [LARGE SCALE GENOMIC DNA]</scope>
    <source>
        <strain evidence="3">cv. Da-Ae</strain>
        <tissue evidence="2">Seedling</tissue>
    </source>
</reference>